<organism evidence="13 14">
    <name type="scientific">Idiomarina rhizosphaerae</name>
    <dbReference type="NCBI Taxonomy" id="2961572"/>
    <lineage>
        <taxon>Bacteria</taxon>
        <taxon>Pseudomonadati</taxon>
        <taxon>Pseudomonadota</taxon>
        <taxon>Gammaproteobacteria</taxon>
        <taxon>Alteromonadales</taxon>
        <taxon>Idiomarinaceae</taxon>
        <taxon>Idiomarina</taxon>
    </lineage>
</organism>
<dbReference type="CDD" id="cd11386">
    <property type="entry name" value="MCP_signal"/>
    <property type="match status" value="1"/>
</dbReference>
<dbReference type="InterPro" id="IPR003660">
    <property type="entry name" value="HAMP_dom"/>
</dbReference>
<dbReference type="EMBL" id="JAMZDE010000008">
    <property type="protein sequence ID" value="MCP1340617.1"/>
    <property type="molecule type" value="Genomic_DNA"/>
</dbReference>
<feature type="transmembrane region" description="Helical" evidence="10">
    <location>
        <begin position="220"/>
        <end position="238"/>
    </location>
</feature>
<evidence type="ECO:0000256" key="9">
    <source>
        <dbReference type="SAM" id="Coils"/>
    </source>
</evidence>
<protein>
    <submittedName>
        <fullName evidence="13">Methyl-accepting chemotaxis protein</fullName>
    </submittedName>
</protein>
<evidence type="ECO:0000256" key="4">
    <source>
        <dbReference type="ARBA" id="ARBA00022989"/>
    </source>
</evidence>
<reference evidence="13" key="1">
    <citation type="submission" date="2022-06" db="EMBL/GenBank/DDBJ databases">
        <title>Idiomarina rhizosphaerae M1R2S28.</title>
        <authorList>
            <person name="Sun J.-Q."/>
            <person name="Li L.-F."/>
        </authorList>
    </citation>
    <scope>NUCLEOTIDE SEQUENCE</scope>
    <source>
        <strain evidence="13">M1R2S28</strain>
    </source>
</reference>
<evidence type="ECO:0000256" key="3">
    <source>
        <dbReference type="ARBA" id="ARBA00022692"/>
    </source>
</evidence>
<evidence type="ECO:0000313" key="13">
    <source>
        <dbReference type="EMBL" id="MCP1340617.1"/>
    </source>
</evidence>
<keyword evidence="4 10" id="KW-1133">Transmembrane helix</keyword>
<dbReference type="InterPro" id="IPR004089">
    <property type="entry name" value="MCPsignal_dom"/>
</dbReference>
<dbReference type="PANTHER" id="PTHR32089">
    <property type="entry name" value="METHYL-ACCEPTING CHEMOTAXIS PROTEIN MCPB"/>
    <property type="match status" value="1"/>
</dbReference>
<dbReference type="Gene3D" id="3.30.450.20">
    <property type="entry name" value="PAS domain"/>
    <property type="match status" value="1"/>
</dbReference>
<proteinExistence type="inferred from homology"/>
<dbReference type="GO" id="GO:0006935">
    <property type="term" value="P:chemotaxis"/>
    <property type="evidence" value="ECO:0007669"/>
    <property type="project" value="UniProtKB-ARBA"/>
</dbReference>
<dbReference type="PROSITE" id="PS50885">
    <property type="entry name" value="HAMP"/>
    <property type="match status" value="1"/>
</dbReference>
<evidence type="ECO:0000259" key="11">
    <source>
        <dbReference type="PROSITE" id="PS50111"/>
    </source>
</evidence>
<feature type="domain" description="HAMP" evidence="12">
    <location>
        <begin position="239"/>
        <end position="293"/>
    </location>
</feature>
<evidence type="ECO:0000256" key="8">
    <source>
        <dbReference type="PROSITE-ProRule" id="PRU00284"/>
    </source>
</evidence>
<dbReference type="PANTHER" id="PTHR32089:SF119">
    <property type="entry name" value="METHYL-ACCEPTING CHEMOTAXIS PROTEIN CTPL"/>
    <property type="match status" value="1"/>
</dbReference>
<evidence type="ECO:0000313" key="14">
    <source>
        <dbReference type="Proteomes" id="UP001139474"/>
    </source>
</evidence>
<comment type="subcellular location">
    <subcellularLocation>
        <location evidence="1">Cell membrane</location>
        <topology evidence="1">Multi-pass membrane protein</topology>
    </subcellularLocation>
</comment>
<accession>A0A9X2JSM5</accession>
<keyword evidence="6 8" id="KW-0807">Transducer</keyword>
<keyword evidence="2" id="KW-1003">Cell membrane</keyword>
<name>A0A9X2JSM5_9GAMM</name>
<evidence type="ECO:0000256" key="5">
    <source>
        <dbReference type="ARBA" id="ARBA00023136"/>
    </source>
</evidence>
<dbReference type="Gene3D" id="1.10.287.950">
    <property type="entry name" value="Methyl-accepting chemotaxis protein"/>
    <property type="match status" value="1"/>
</dbReference>
<dbReference type="Proteomes" id="UP001139474">
    <property type="component" value="Unassembled WGS sequence"/>
</dbReference>
<keyword evidence="5 10" id="KW-0472">Membrane</keyword>
<dbReference type="SUPFAM" id="SSF58104">
    <property type="entry name" value="Methyl-accepting chemotaxis protein (MCP) signaling domain"/>
    <property type="match status" value="1"/>
</dbReference>
<dbReference type="InterPro" id="IPR033480">
    <property type="entry name" value="sCache_2"/>
</dbReference>
<evidence type="ECO:0000256" key="6">
    <source>
        <dbReference type="ARBA" id="ARBA00023224"/>
    </source>
</evidence>
<feature type="transmembrane region" description="Helical" evidence="10">
    <location>
        <begin position="17"/>
        <end position="37"/>
    </location>
</feature>
<evidence type="ECO:0000256" key="2">
    <source>
        <dbReference type="ARBA" id="ARBA00022475"/>
    </source>
</evidence>
<dbReference type="GO" id="GO:0007165">
    <property type="term" value="P:signal transduction"/>
    <property type="evidence" value="ECO:0007669"/>
    <property type="project" value="UniProtKB-KW"/>
</dbReference>
<evidence type="ECO:0000259" key="12">
    <source>
        <dbReference type="PROSITE" id="PS50885"/>
    </source>
</evidence>
<dbReference type="SMART" id="SM01049">
    <property type="entry name" value="Cache_2"/>
    <property type="match status" value="1"/>
</dbReference>
<dbReference type="Pfam" id="PF00672">
    <property type="entry name" value="HAMP"/>
    <property type="match status" value="1"/>
</dbReference>
<evidence type="ECO:0000256" key="10">
    <source>
        <dbReference type="SAM" id="Phobius"/>
    </source>
</evidence>
<dbReference type="AlphaFoldDB" id="A0A9X2JSM5"/>
<sequence>MNNLSNLPMQLTIKAKVFSLALIPPVLIAVFLTWYNLSQSTTVGQNAVEEFTTQMEKDSREELSNYLELAFTSIQHLVKDTSLGSLQERQERAKQILRQLRFDDSGDVGYLFVYDRQGVSVAHGVNQSLEGKNLFDFQDPNGVYLIRKLIEAAEGGGGFVKYDWQNTQQQVNPKLGYAKLLNEWNWVIGTGFWTAGMEQEAARIENNVDEALADAVVETIIASIVALLIIAALALFVVKGITRPLRNALNAMERIAKGDGDLTQRLDTTSNDEMADLGQAFNDFADQVSDMVTNIRHSASSVSRSTQKLDKVLIDAREGVTEQQAESEQVATAINEMSTASHEVARSASEASSAAEQAEELVHSSNHLLTKAVNVIHGLAEKVENGASEVEQLNAHSAKIGSVLDVIRGIAEQTNLLALNAAIESARAGEAGRGFAVVADEVRTLAKRTQDSTHEIESMIEQLQQGSKKVSNVMASIKQGSETSVAEAAEVENALAKVLEAVNTINTQNAQIATAAEEQTSVSETINQNMTTIVDIAKQTADGTQQAGEHMKELSNTAAQLENNVKRYRVS</sequence>
<comment type="caution">
    <text evidence="13">The sequence shown here is derived from an EMBL/GenBank/DDBJ whole genome shotgun (WGS) entry which is preliminary data.</text>
</comment>
<dbReference type="Pfam" id="PF00015">
    <property type="entry name" value="MCPsignal"/>
    <property type="match status" value="1"/>
</dbReference>
<dbReference type="Pfam" id="PF17200">
    <property type="entry name" value="sCache_2"/>
    <property type="match status" value="1"/>
</dbReference>
<dbReference type="GO" id="GO:0005886">
    <property type="term" value="C:plasma membrane"/>
    <property type="evidence" value="ECO:0007669"/>
    <property type="project" value="UniProtKB-SubCell"/>
</dbReference>
<dbReference type="SMART" id="SM00304">
    <property type="entry name" value="HAMP"/>
    <property type="match status" value="1"/>
</dbReference>
<evidence type="ECO:0000256" key="1">
    <source>
        <dbReference type="ARBA" id="ARBA00004651"/>
    </source>
</evidence>
<comment type="similarity">
    <text evidence="7">Belongs to the methyl-accepting chemotaxis (MCP) protein family.</text>
</comment>
<dbReference type="PROSITE" id="PS50111">
    <property type="entry name" value="CHEMOTAXIS_TRANSDUC_2"/>
    <property type="match status" value="1"/>
</dbReference>
<keyword evidence="9" id="KW-0175">Coiled coil</keyword>
<dbReference type="CDD" id="cd06225">
    <property type="entry name" value="HAMP"/>
    <property type="match status" value="1"/>
</dbReference>
<feature type="domain" description="Methyl-accepting transducer" evidence="11">
    <location>
        <begin position="298"/>
        <end position="534"/>
    </location>
</feature>
<keyword evidence="3 10" id="KW-0812">Transmembrane</keyword>
<dbReference type="FunFam" id="1.10.287.950:FF:000001">
    <property type="entry name" value="Methyl-accepting chemotaxis sensory transducer"/>
    <property type="match status" value="1"/>
</dbReference>
<evidence type="ECO:0000256" key="7">
    <source>
        <dbReference type="ARBA" id="ARBA00029447"/>
    </source>
</evidence>
<dbReference type="SMART" id="SM00283">
    <property type="entry name" value="MA"/>
    <property type="match status" value="1"/>
</dbReference>
<gene>
    <name evidence="13" type="ORF">NJR55_13610</name>
</gene>
<keyword evidence="14" id="KW-1185">Reference proteome</keyword>
<feature type="coiled-coil region" evidence="9">
    <location>
        <begin position="544"/>
        <end position="571"/>
    </location>
</feature>